<sequence length="228" mass="25242">MGKETARENRAVFCCRFQAERRRSHMAATRGTTTCMLSNYEELVKTLDNIAGVDAEKVIKKCTSDAKSRAQAWVSAAVCEVYAIKKADVKAALDGKGKGGGQLKVEGNLVESVVLTYKGRVLTPTHFKMKPTQRKPKPYRVSQEVFKGQRKNLPAGVFLASSGGEGSTQIPFQRESESRYPIKSIKTLSVPQMIENEKVQPLIQQNIDEGLSKRLENHVKQMLAKAQG</sequence>
<evidence type="ECO:0000313" key="2">
    <source>
        <dbReference type="Proteomes" id="UP000283431"/>
    </source>
</evidence>
<gene>
    <name evidence="1" type="ORF">DW975_08810</name>
</gene>
<dbReference type="EMBL" id="QSEN01000013">
    <property type="protein sequence ID" value="RGZ75028.1"/>
    <property type="molecule type" value="Genomic_DNA"/>
</dbReference>
<accession>A0A413PG55</accession>
<dbReference type="InterPro" id="IPR010633">
    <property type="entry name" value="Phage_lambda_GpZ"/>
</dbReference>
<evidence type="ECO:0000313" key="1">
    <source>
        <dbReference type="EMBL" id="RGZ75028.1"/>
    </source>
</evidence>
<dbReference type="AlphaFoldDB" id="A0A413PG55"/>
<reference evidence="1 2" key="1">
    <citation type="submission" date="2018-08" db="EMBL/GenBank/DDBJ databases">
        <title>A genome reference for cultivated species of the human gut microbiota.</title>
        <authorList>
            <person name="Zou Y."/>
            <person name="Xue W."/>
            <person name="Luo G."/>
        </authorList>
    </citation>
    <scope>NUCLEOTIDE SEQUENCE [LARGE SCALE GENOMIC DNA]</scope>
    <source>
        <strain evidence="1 2">AM48-7</strain>
    </source>
</reference>
<comment type="caution">
    <text evidence="1">The sequence shown here is derived from an EMBL/GenBank/DDBJ whole genome shotgun (WGS) entry which is preliminary data.</text>
</comment>
<organism evidence="1 2">
    <name type="scientific">Agathobacter rectalis</name>
    <dbReference type="NCBI Taxonomy" id="39491"/>
    <lineage>
        <taxon>Bacteria</taxon>
        <taxon>Bacillati</taxon>
        <taxon>Bacillota</taxon>
        <taxon>Clostridia</taxon>
        <taxon>Lachnospirales</taxon>
        <taxon>Lachnospiraceae</taxon>
        <taxon>Agathobacter</taxon>
    </lineage>
</organism>
<proteinExistence type="predicted"/>
<name>A0A413PG55_9FIRM</name>
<protein>
    <submittedName>
        <fullName evidence="1">Uncharacterized protein</fullName>
    </submittedName>
</protein>
<dbReference type="Proteomes" id="UP000283431">
    <property type="component" value="Unassembled WGS sequence"/>
</dbReference>
<dbReference type="Pfam" id="PF06763">
    <property type="entry name" value="Minor_tail_Z"/>
    <property type="match status" value="1"/>
</dbReference>